<keyword evidence="1" id="KW-0547">Nucleotide-binding</keyword>
<organism evidence="4 5">
    <name type="scientific">Obesumbacterium proteus ATCC 12841</name>
    <dbReference type="NCBI Taxonomy" id="1354268"/>
    <lineage>
        <taxon>Bacteria</taxon>
        <taxon>Pseudomonadati</taxon>
        <taxon>Pseudomonadota</taxon>
        <taxon>Gammaproteobacteria</taxon>
        <taxon>Enterobacterales</taxon>
        <taxon>Hafniaceae</taxon>
        <taxon>Obesumbacterium</taxon>
    </lineage>
</organism>
<dbReference type="Gene3D" id="1.10.10.60">
    <property type="entry name" value="Homeodomain-like"/>
    <property type="match status" value="1"/>
</dbReference>
<feature type="domain" description="Sigma-54 factor interaction" evidence="3">
    <location>
        <begin position="196"/>
        <end position="416"/>
    </location>
</feature>
<evidence type="ECO:0000256" key="1">
    <source>
        <dbReference type="ARBA" id="ARBA00022741"/>
    </source>
</evidence>
<dbReference type="Gene3D" id="1.10.8.60">
    <property type="match status" value="1"/>
</dbReference>
<dbReference type="Proteomes" id="UP000078431">
    <property type="component" value="Unassembled WGS sequence"/>
</dbReference>
<dbReference type="PANTHER" id="PTHR32071:SF57">
    <property type="entry name" value="C4-DICARBOXYLATE TRANSPORT TRANSCRIPTIONAL REGULATORY PROTEIN DCTD"/>
    <property type="match status" value="1"/>
</dbReference>
<reference evidence="4 5" key="1">
    <citation type="submission" date="2016-04" db="EMBL/GenBank/DDBJ databases">
        <title>ATOL: Assembling a taxonomically balanced genome-scale reconstruction of the evolutionary history of the Enterobacteriaceae.</title>
        <authorList>
            <person name="Plunkett G.III."/>
            <person name="Neeno-Eckwall E.C."/>
            <person name="Glasner J.D."/>
            <person name="Perna N.T."/>
        </authorList>
    </citation>
    <scope>NUCLEOTIDE SEQUENCE [LARGE SCALE GENOMIC DNA]</scope>
    <source>
        <strain evidence="4 5">ATCC 12841</strain>
    </source>
</reference>
<dbReference type="SUPFAM" id="SSF52540">
    <property type="entry name" value="P-loop containing nucleoside triphosphate hydrolases"/>
    <property type="match status" value="1"/>
</dbReference>
<dbReference type="InterPro" id="IPR058031">
    <property type="entry name" value="AAA_lid_NorR"/>
</dbReference>
<dbReference type="EMBL" id="LXEX01000043">
    <property type="protein sequence ID" value="OAT58318.1"/>
    <property type="molecule type" value="Genomic_DNA"/>
</dbReference>
<name>A0AA91ED33_9GAMM</name>
<evidence type="ECO:0000313" key="4">
    <source>
        <dbReference type="EMBL" id="OAT58318.1"/>
    </source>
</evidence>
<comment type="caution">
    <text evidence="4">The sequence shown here is derived from an EMBL/GenBank/DDBJ whole genome shotgun (WGS) entry which is preliminary data.</text>
</comment>
<dbReference type="AlphaFoldDB" id="A0AA91ED33"/>
<evidence type="ECO:0000259" key="3">
    <source>
        <dbReference type="PROSITE" id="PS50045"/>
    </source>
</evidence>
<dbReference type="InterPro" id="IPR002078">
    <property type="entry name" value="Sigma_54_int"/>
</dbReference>
<dbReference type="GO" id="GO:0006355">
    <property type="term" value="P:regulation of DNA-templated transcription"/>
    <property type="evidence" value="ECO:0007669"/>
    <property type="project" value="InterPro"/>
</dbReference>
<dbReference type="Gene3D" id="3.40.50.300">
    <property type="entry name" value="P-loop containing nucleotide triphosphate hydrolases"/>
    <property type="match status" value="1"/>
</dbReference>
<dbReference type="PROSITE" id="PS50045">
    <property type="entry name" value="SIGMA54_INTERACT_4"/>
    <property type="match status" value="1"/>
</dbReference>
<dbReference type="InterPro" id="IPR009057">
    <property type="entry name" value="Homeodomain-like_sf"/>
</dbReference>
<dbReference type="RefSeq" id="WP_061554956.1">
    <property type="nucleotide sequence ID" value="NZ_LXEX01000043.1"/>
</dbReference>
<accession>A0AA91ED33</accession>
<dbReference type="PANTHER" id="PTHR32071">
    <property type="entry name" value="TRANSCRIPTIONAL REGULATORY PROTEIN"/>
    <property type="match status" value="1"/>
</dbReference>
<dbReference type="SUPFAM" id="SSF46689">
    <property type="entry name" value="Homeodomain-like"/>
    <property type="match status" value="1"/>
</dbReference>
<protein>
    <submittedName>
        <fullName evidence="4">Two-component system response regulator PilR</fullName>
    </submittedName>
</protein>
<dbReference type="Pfam" id="PF00158">
    <property type="entry name" value="Sigma54_activat"/>
    <property type="match status" value="1"/>
</dbReference>
<keyword evidence="5" id="KW-1185">Reference proteome</keyword>
<sequence length="502" mass="56243">MNLSAQQATLALLSCECLETLGQALCECILQWAPGAYLLVGYISPSKQDLACYSNGKGESVLTLQFDDFSHPFSQVIRTGKPAVWSTLNYGVRIEHPEFRALVQNMGKECGLSVQPFFDNELRLVGIFAIFDMPAVLNTLVQPEHAFLYLLQVYLLQVRHLKKAADLVSKNNARHEVSYIQQREKNNISHAVQQAFVGRSSYICQLRRKIQVAITHEAAISIEGESGSGKSRLAALLHTLSGRKGALVIVDCNSLDLQQQGRRLFGVDNVSESALIEANNGTLLLENIDQLAPCWYGRLQHALDCGEVHSSQKYDFAVSQFRMLTTSCQSLSALAVTVPSFHSLYLRLNHYPLMLQPLRCWREDLDLLVPNIISELCQQHHKPMLVIPNEWLTPLHAYHFPGNVLELKTLLEILLLEYSDAELSTVHEIFAEQLTHSLSAEPIAVPDYTQSGTLKEVISVFEKAVISHRLIRKNSNKERVANSLAISRRSLDMKCKKLGLSK</sequence>
<proteinExistence type="predicted"/>
<keyword evidence="2" id="KW-0067">ATP-binding</keyword>
<dbReference type="Pfam" id="PF25601">
    <property type="entry name" value="AAA_lid_14"/>
    <property type="match status" value="1"/>
</dbReference>
<dbReference type="GO" id="GO:0005524">
    <property type="term" value="F:ATP binding"/>
    <property type="evidence" value="ECO:0007669"/>
    <property type="project" value="UniProtKB-KW"/>
</dbReference>
<gene>
    <name evidence="4" type="ORF">M993_02853</name>
</gene>
<evidence type="ECO:0000313" key="5">
    <source>
        <dbReference type="Proteomes" id="UP000078431"/>
    </source>
</evidence>
<evidence type="ECO:0000256" key="2">
    <source>
        <dbReference type="ARBA" id="ARBA00022840"/>
    </source>
</evidence>
<dbReference type="InterPro" id="IPR027417">
    <property type="entry name" value="P-loop_NTPase"/>
</dbReference>